<dbReference type="Proteomes" id="UP000607559">
    <property type="component" value="Unassembled WGS sequence"/>
</dbReference>
<comment type="caution">
    <text evidence="2">The sequence shown here is derived from an EMBL/GenBank/DDBJ whole genome shotgun (WGS) entry which is preliminary data.</text>
</comment>
<proteinExistence type="predicted"/>
<feature type="transmembrane region" description="Helical" evidence="1">
    <location>
        <begin position="6"/>
        <end position="26"/>
    </location>
</feature>
<dbReference type="EMBL" id="BMJC01000004">
    <property type="protein sequence ID" value="GGB14223.1"/>
    <property type="molecule type" value="Genomic_DNA"/>
</dbReference>
<keyword evidence="3" id="KW-1185">Reference proteome</keyword>
<protein>
    <recommendedName>
        <fullName evidence="4">Signal peptidase I</fullName>
    </recommendedName>
</protein>
<gene>
    <name evidence="2" type="ORF">GCM10011511_42510</name>
</gene>
<sequence>MSSYSYSFLGIFLVFGLAIAIIQIVGMWKVFEKAKQPGWAAIIPFYNFYIMLKIVGKPGWWLVLCLIPYVNMIWIIWTYNMLSKSFGKDEGFTVGLVLLGIVFFPILGFGDARYIGPYGDPVAFKAAQNPDFDFDKPATA</sequence>
<evidence type="ECO:0000256" key="1">
    <source>
        <dbReference type="SAM" id="Phobius"/>
    </source>
</evidence>
<evidence type="ECO:0000313" key="2">
    <source>
        <dbReference type="EMBL" id="GGB14223.1"/>
    </source>
</evidence>
<evidence type="ECO:0000313" key="3">
    <source>
        <dbReference type="Proteomes" id="UP000607559"/>
    </source>
</evidence>
<evidence type="ECO:0008006" key="4">
    <source>
        <dbReference type="Google" id="ProtNLM"/>
    </source>
</evidence>
<dbReference type="RefSeq" id="WP_188935513.1">
    <property type="nucleotide sequence ID" value="NZ_BMJC01000004.1"/>
</dbReference>
<organism evidence="2 3">
    <name type="scientific">Puia dinghuensis</name>
    <dbReference type="NCBI Taxonomy" id="1792502"/>
    <lineage>
        <taxon>Bacteria</taxon>
        <taxon>Pseudomonadati</taxon>
        <taxon>Bacteroidota</taxon>
        <taxon>Chitinophagia</taxon>
        <taxon>Chitinophagales</taxon>
        <taxon>Chitinophagaceae</taxon>
        <taxon>Puia</taxon>
    </lineage>
</organism>
<keyword evidence="1" id="KW-1133">Transmembrane helix</keyword>
<reference evidence="2" key="1">
    <citation type="journal article" date="2014" name="Int. J. Syst. Evol. Microbiol.">
        <title>Complete genome sequence of Corynebacterium casei LMG S-19264T (=DSM 44701T), isolated from a smear-ripened cheese.</title>
        <authorList>
            <consortium name="US DOE Joint Genome Institute (JGI-PGF)"/>
            <person name="Walter F."/>
            <person name="Albersmeier A."/>
            <person name="Kalinowski J."/>
            <person name="Ruckert C."/>
        </authorList>
    </citation>
    <scope>NUCLEOTIDE SEQUENCE</scope>
    <source>
        <strain evidence="2">CGMCC 1.15448</strain>
    </source>
</reference>
<feature type="transmembrane region" description="Helical" evidence="1">
    <location>
        <begin position="61"/>
        <end position="79"/>
    </location>
</feature>
<name>A0A8J2XV36_9BACT</name>
<accession>A0A8J2XV36</accession>
<reference evidence="2" key="2">
    <citation type="submission" date="2020-09" db="EMBL/GenBank/DDBJ databases">
        <authorList>
            <person name="Sun Q."/>
            <person name="Zhou Y."/>
        </authorList>
    </citation>
    <scope>NUCLEOTIDE SEQUENCE</scope>
    <source>
        <strain evidence="2">CGMCC 1.15448</strain>
    </source>
</reference>
<dbReference type="AlphaFoldDB" id="A0A8J2XV36"/>
<dbReference type="InterPro" id="IPR043739">
    <property type="entry name" value="DUF5684"/>
</dbReference>
<feature type="transmembrane region" description="Helical" evidence="1">
    <location>
        <begin position="91"/>
        <end position="110"/>
    </location>
</feature>
<feature type="transmembrane region" description="Helical" evidence="1">
    <location>
        <begin position="38"/>
        <end position="55"/>
    </location>
</feature>
<dbReference type="Pfam" id="PF18936">
    <property type="entry name" value="DUF5684"/>
    <property type="match status" value="1"/>
</dbReference>
<keyword evidence="1" id="KW-0472">Membrane</keyword>
<keyword evidence="1" id="KW-0812">Transmembrane</keyword>